<name>A0ABP1G4W9_9CHLO</name>
<dbReference type="EMBL" id="CAXHTA020000017">
    <property type="protein sequence ID" value="CAL5227179.1"/>
    <property type="molecule type" value="Genomic_DNA"/>
</dbReference>
<comment type="caution">
    <text evidence="2">The sequence shown here is derived from an EMBL/GenBank/DDBJ whole genome shotgun (WGS) entry which is preliminary data.</text>
</comment>
<organism evidence="2 3">
    <name type="scientific">Coccomyxa viridis</name>
    <dbReference type="NCBI Taxonomy" id="1274662"/>
    <lineage>
        <taxon>Eukaryota</taxon>
        <taxon>Viridiplantae</taxon>
        <taxon>Chlorophyta</taxon>
        <taxon>core chlorophytes</taxon>
        <taxon>Trebouxiophyceae</taxon>
        <taxon>Trebouxiophyceae incertae sedis</taxon>
        <taxon>Coccomyxaceae</taxon>
        <taxon>Coccomyxa</taxon>
    </lineage>
</organism>
<dbReference type="Proteomes" id="UP001497392">
    <property type="component" value="Unassembled WGS sequence"/>
</dbReference>
<evidence type="ECO:0000313" key="2">
    <source>
        <dbReference type="EMBL" id="CAL5227179.1"/>
    </source>
</evidence>
<sequence>MFAKMRKRRWWAFWTVWMCVEGVYVFRHRDRLKVYNEPSAHLPRNTDVQALMERFLRLQRVISLDDFLRGWFHGSSIDVILRDNVEEFMAYAFFCKPLTQLCAMDRTQVAYFVTRCEEAWTTSFSKGKNKNITFMAHLWEPLRVHHKPLVVHLFSEVAGAANRIWLLMLGFRLQRYKGRVYWTWSPKCCTGAVAGLPIIFLHGVGIGLGPYFFWVLDLLRTYRNHTLILVEYNHISLRLHSSKILFDEAAQDIVQSLILIDAVCLLTCWPGLLQNFIYALPSCQLNGKGCLDVLRYICSRDLMVAEAFCRDFSWSALMLWPEEMPPDTVICLSGADRLVPTDLILLHLKAAKSSAKIVENQAASHGTFLLPQCSNWRRDIIGGMMQVVAP</sequence>
<keyword evidence="1" id="KW-1133">Transmembrane helix</keyword>
<protein>
    <submittedName>
        <fullName evidence="2">G10093 protein</fullName>
    </submittedName>
</protein>
<reference evidence="2 3" key="1">
    <citation type="submission" date="2024-06" db="EMBL/GenBank/DDBJ databases">
        <authorList>
            <person name="Kraege A."/>
            <person name="Thomma B."/>
        </authorList>
    </citation>
    <scope>NUCLEOTIDE SEQUENCE [LARGE SCALE GENOMIC DNA]</scope>
</reference>
<keyword evidence="1" id="KW-0812">Transmembrane</keyword>
<proteinExistence type="predicted"/>
<accession>A0ABP1G4W9</accession>
<dbReference type="SUPFAM" id="SSF53474">
    <property type="entry name" value="alpha/beta-Hydrolases"/>
    <property type="match status" value="1"/>
</dbReference>
<gene>
    <name evidence="2" type="primary">g10093</name>
    <name evidence="2" type="ORF">VP750_LOCUS9085</name>
</gene>
<dbReference type="PANTHER" id="PTHR37471:SF1">
    <property type="entry name" value="AB HYDROLASE-1 DOMAIN-CONTAINING PROTEIN"/>
    <property type="match status" value="1"/>
</dbReference>
<dbReference type="InterPro" id="IPR029058">
    <property type="entry name" value="AB_hydrolase_fold"/>
</dbReference>
<evidence type="ECO:0000256" key="1">
    <source>
        <dbReference type="SAM" id="Phobius"/>
    </source>
</evidence>
<feature type="transmembrane region" description="Helical" evidence="1">
    <location>
        <begin position="194"/>
        <end position="216"/>
    </location>
</feature>
<keyword evidence="1" id="KW-0472">Membrane</keyword>
<dbReference type="PANTHER" id="PTHR37471">
    <property type="entry name" value="UNNAMED PRODUCT"/>
    <property type="match status" value="1"/>
</dbReference>
<keyword evidence="3" id="KW-1185">Reference proteome</keyword>
<evidence type="ECO:0000313" key="3">
    <source>
        <dbReference type="Proteomes" id="UP001497392"/>
    </source>
</evidence>